<dbReference type="SUPFAM" id="SSF52129">
    <property type="entry name" value="Caspase-like"/>
    <property type="match status" value="1"/>
</dbReference>
<organism evidence="4 5">
    <name type="scientific">Winogradskyella litorisediminis</name>
    <dbReference type="NCBI Taxonomy" id="1156618"/>
    <lineage>
        <taxon>Bacteria</taxon>
        <taxon>Pseudomonadati</taxon>
        <taxon>Bacteroidota</taxon>
        <taxon>Flavobacteriia</taxon>
        <taxon>Flavobacteriales</taxon>
        <taxon>Flavobacteriaceae</taxon>
        <taxon>Winogradskyella</taxon>
    </lineage>
</organism>
<evidence type="ECO:0000313" key="5">
    <source>
        <dbReference type="Proteomes" id="UP001597013"/>
    </source>
</evidence>
<evidence type="ECO:0000313" key="4">
    <source>
        <dbReference type="EMBL" id="MFD1063807.1"/>
    </source>
</evidence>
<dbReference type="InterPro" id="IPR029031">
    <property type="entry name" value="Gingipain_N_sf"/>
</dbReference>
<dbReference type="RefSeq" id="WP_386131342.1">
    <property type="nucleotide sequence ID" value="NZ_JBHTJL010000016.1"/>
</dbReference>
<comment type="caution">
    <text evidence="4">The sequence shown here is derived from an EMBL/GenBank/DDBJ whole genome shotgun (WGS) entry which is preliminary data.</text>
</comment>
<evidence type="ECO:0000256" key="1">
    <source>
        <dbReference type="ARBA" id="ARBA00022729"/>
    </source>
</evidence>
<dbReference type="InterPro" id="IPR029030">
    <property type="entry name" value="Caspase-like_dom_sf"/>
</dbReference>
<keyword evidence="1 2" id="KW-0732">Signal</keyword>
<dbReference type="Gene3D" id="3.40.50.1460">
    <property type="match status" value="1"/>
</dbReference>
<keyword evidence="5" id="KW-1185">Reference proteome</keyword>
<dbReference type="CDD" id="cd02258">
    <property type="entry name" value="Peptidase_C25_N"/>
    <property type="match status" value="1"/>
</dbReference>
<feature type="chain" id="PRO_5047541187" evidence="2">
    <location>
        <begin position="19"/>
        <end position="1282"/>
    </location>
</feature>
<dbReference type="InterPro" id="IPR026444">
    <property type="entry name" value="Secre_tail"/>
</dbReference>
<dbReference type="Proteomes" id="UP001597013">
    <property type="component" value="Unassembled WGS sequence"/>
</dbReference>
<reference evidence="5" key="1">
    <citation type="journal article" date="2019" name="Int. J. Syst. Evol. Microbiol.">
        <title>The Global Catalogue of Microorganisms (GCM) 10K type strain sequencing project: providing services to taxonomists for standard genome sequencing and annotation.</title>
        <authorList>
            <consortium name="The Broad Institute Genomics Platform"/>
            <consortium name="The Broad Institute Genome Sequencing Center for Infectious Disease"/>
            <person name="Wu L."/>
            <person name="Ma J."/>
        </authorList>
    </citation>
    <scope>NUCLEOTIDE SEQUENCE [LARGE SCALE GENOMIC DNA]</scope>
    <source>
        <strain evidence="5">CCUG 62215</strain>
    </source>
</reference>
<dbReference type="Pfam" id="PF01364">
    <property type="entry name" value="Peptidase_C25"/>
    <property type="match status" value="1"/>
</dbReference>
<name>A0ABW3N8H4_9FLAO</name>
<dbReference type="Gene3D" id="2.60.40.4070">
    <property type="match status" value="1"/>
</dbReference>
<feature type="signal peptide" evidence="2">
    <location>
        <begin position="1"/>
        <end position="18"/>
    </location>
</feature>
<proteinExistence type="predicted"/>
<dbReference type="Gene3D" id="3.40.50.10390">
    <property type="entry name" value="Gingipain r, domain 1"/>
    <property type="match status" value="1"/>
</dbReference>
<dbReference type="EMBL" id="JBHTJL010000016">
    <property type="protein sequence ID" value="MFD1063807.1"/>
    <property type="molecule type" value="Genomic_DNA"/>
</dbReference>
<dbReference type="NCBIfam" id="NF033707">
    <property type="entry name" value="T9SS_sortase"/>
    <property type="match status" value="1"/>
</dbReference>
<protein>
    <submittedName>
        <fullName evidence="4">Type IX secretion system sortase PorU</fullName>
    </submittedName>
</protein>
<evidence type="ECO:0000256" key="2">
    <source>
        <dbReference type="SAM" id="SignalP"/>
    </source>
</evidence>
<dbReference type="NCBIfam" id="TIGR04183">
    <property type="entry name" value="Por_Secre_tail"/>
    <property type="match status" value="1"/>
</dbReference>
<feature type="domain" description="Gingipain" evidence="3">
    <location>
        <begin position="538"/>
        <end position="909"/>
    </location>
</feature>
<dbReference type="InterPro" id="IPR001769">
    <property type="entry name" value="Gingipain"/>
</dbReference>
<evidence type="ECO:0000259" key="3">
    <source>
        <dbReference type="Pfam" id="PF01364"/>
    </source>
</evidence>
<accession>A0ABW3N8H4</accession>
<gene>
    <name evidence="4" type="primary">porU</name>
    <name evidence="4" type="ORF">ACFQ1Q_11180</name>
</gene>
<sequence length="1282" mass="143049">MKRSFTISLLFLCLFAFAQQKQFTIDWIGEQTLEAGYAKIVVPSFDANHFSYSQDKGLTYFAEWSESSQISSSSVTLSNVRFQPISSSELKDLNLKNLKPNVEPLLVSTDARGKRSAYLEINPIIKDGNNYKKVISFTVNYSTGSANRTSNSSFSNISNSVLASGDWYRFYVDTTGVHRLSKNFLSQLGIDVNSVDPRTIKIYGNGGEMLPYLNSQTEFLDPQENAIQIIGESDGSFDDQDYILFYAVGPKGFNQEQNTHVNLYTDKTYYYINISAGAGKRITSTMQPSQSADITIDTFDNYDFYEVDEFNLVKLGRRWFGDKFDVETQRTYTFDIPNIVTTEPVNIQIAFGSVSELPSSMNVTAAGASTTVNISPINPDSFIYATTALYNNSVNVSSETLEIDLEYNNGGNPVASAYLDYIKVESKRQLQYANEQLFFINDDVATNSGVVQYNVGNASAVRQVWDVTDVFNISTFENENSEAEFTFKTSAGELRNYVAFSVNDFLNPKGDVNTQLANQNLKGTIFTDSQGQFQDVDYLLITPQLFLGQAERLADINRLHNNITVKVITLQEIYNEFSTGSQDIAAIRNFVRYVYNNASSPDKRVKYLGLFGDASYDYKDRIRNNTNFVPSWFSLNSSSVTSSLISDDFYGVMGENEGTLATSNRLDVAVGRMLVDSPQRAKVVVDKIEAYYADDSYGSWRNNILLVSDDVDEPFERILQQTTDDVATDVRAQKPFFNSIKVHADSFQQLSSSGGDRYPDVNDAFKNAIDVGVLVVNYFGHGGELGLADERIFDINDSQSLNNNCRFNCFITVTCEYTKYDNPDLQTAGEFTYWNKNGGAIGLITTTRQIFVTVGTNYNEVLEDYLFAYGSNEYPSMAEALRQTKLDPQIAGSFQKRLVHFIGDPAMKLAVPRPSIRLTRINDVPITQTTDVLQALGRVKLSGEVVDLSGNVINNYNGVLTATVFDKDIQRRTLANDNTADSNGVIFMDFTTLGEILFKGQASITNGQFDFNFVVPRDVGIPVGQGKVSFYAKRTNVLEDQTGHSFDIQVGGINENAEEDNIGPVINLFMNDENFVSGGITNESPTLLAKLQDDNGINTASGIGHDITAILDGDETNPFVLNDYYEASLDDFTNGTVTFAFRDLEPGMHTLTVKAWDVYNNSSTSEIQFEVFNNNEELVIDNVLNYPNPFVDYTEFWFNHNSSDVLDISVQIFTVSGKIVKTLNGQTNTSGKSTSTLSRDIVWDGLDDFGDKIGKGVYIYKLKVKSQRLNKQVEKIEKLVIL</sequence>